<keyword evidence="4" id="KW-1185">Reference proteome</keyword>
<dbReference type="AlphaFoldDB" id="A0A344TGA9"/>
<proteinExistence type="predicted"/>
<evidence type="ECO:0000313" key="4">
    <source>
        <dbReference type="Proteomes" id="UP000251993"/>
    </source>
</evidence>
<dbReference type="Proteomes" id="UP000251993">
    <property type="component" value="Chromosome"/>
</dbReference>
<accession>A0A344TGA9</accession>
<dbReference type="KEGG" id="run:DR864_07990"/>
<feature type="coiled-coil region" evidence="1">
    <location>
        <begin position="96"/>
        <end position="165"/>
    </location>
</feature>
<dbReference type="OrthoDB" id="936592at2"/>
<feature type="transmembrane region" description="Helical" evidence="2">
    <location>
        <begin position="12"/>
        <end position="30"/>
    </location>
</feature>
<protein>
    <submittedName>
        <fullName evidence="3">Uncharacterized protein</fullName>
    </submittedName>
</protein>
<name>A0A344TGA9_9BACT</name>
<dbReference type="RefSeq" id="WP_114066465.1">
    <property type="nucleotide sequence ID" value="NZ_CP030850.1"/>
</dbReference>
<keyword evidence="1" id="KW-0175">Coiled coil</keyword>
<keyword evidence="2" id="KW-0472">Membrane</keyword>
<evidence type="ECO:0000256" key="1">
    <source>
        <dbReference type="SAM" id="Coils"/>
    </source>
</evidence>
<evidence type="ECO:0000256" key="2">
    <source>
        <dbReference type="SAM" id="Phobius"/>
    </source>
</evidence>
<evidence type="ECO:0000313" key="3">
    <source>
        <dbReference type="EMBL" id="AXE17680.1"/>
    </source>
</evidence>
<dbReference type="EMBL" id="CP030850">
    <property type="protein sequence ID" value="AXE17680.1"/>
    <property type="molecule type" value="Genomic_DNA"/>
</dbReference>
<organism evidence="3 4">
    <name type="scientific">Runella rosea</name>
    <dbReference type="NCBI Taxonomy" id="2259595"/>
    <lineage>
        <taxon>Bacteria</taxon>
        <taxon>Pseudomonadati</taxon>
        <taxon>Bacteroidota</taxon>
        <taxon>Cytophagia</taxon>
        <taxon>Cytophagales</taxon>
        <taxon>Spirosomataceae</taxon>
        <taxon>Runella</taxon>
    </lineage>
</organism>
<gene>
    <name evidence="3" type="ORF">DR864_07990</name>
</gene>
<keyword evidence="2" id="KW-0812">Transmembrane</keyword>
<keyword evidence="2" id="KW-1133">Transmembrane helix</keyword>
<reference evidence="3 4" key="1">
    <citation type="submission" date="2018-07" db="EMBL/GenBank/DDBJ databases">
        <title>Genome sequencing of Runella.</title>
        <authorList>
            <person name="Baek M.-G."/>
            <person name="Yi H."/>
        </authorList>
    </citation>
    <scope>NUCLEOTIDE SEQUENCE [LARGE SCALE GENOMIC DNA]</scope>
    <source>
        <strain evidence="3 4">HYN0085</strain>
    </source>
</reference>
<sequence length="306" mass="34262">MEWTAQNSKTIATVLTLLLITSAIGGIYYWNKSGDVAKERDRNALKADSLLSVKLSLERDINLLSLDLNSSRREKTDVNKKLASSQIFLTQKNRIVAKLTQETNAQKDDLAALREQVAELDALKSELKAEIENYQSQKDKWLVDNNQLKTTNETLQIQINDLNGKLNGMVPKSVVTATNFRVDVLKNNHKVTAKAKKANSIVVSFTLPALLTTEGNQQVFLSLTDVENRPMSGAIQQLSVNANETTLFVPVHATQSLDFGKNPQKAVFEFTPNEKITNGIYRASIYTENTYLGSVEFQLRDSFLFF</sequence>